<dbReference type="CDD" id="cd00771">
    <property type="entry name" value="ThrRS_core"/>
    <property type="match status" value="1"/>
</dbReference>
<comment type="similarity">
    <text evidence="1 13">Belongs to the class-II aminoacyl-tRNA synthetase family.</text>
</comment>
<dbReference type="RefSeq" id="WP_343251450.1">
    <property type="nucleotide sequence ID" value="NZ_HG937516.1"/>
</dbReference>
<dbReference type="SUPFAM" id="SSF55186">
    <property type="entry name" value="ThrRS/AlaRS common domain"/>
    <property type="match status" value="1"/>
</dbReference>
<dbReference type="InterPro" id="IPR006195">
    <property type="entry name" value="aa-tRNA-synth_II"/>
</dbReference>
<dbReference type="NCBIfam" id="TIGR00418">
    <property type="entry name" value="thrS"/>
    <property type="match status" value="1"/>
</dbReference>
<dbReference type="GO" id="GO:0005524">
    <property type="term" value="F:ATP binding"/>
    <property type="evidence" value="ECO:0007669"/>
    <property type="project" value="UniProtKB-UniRule"/>
</dbReference>
<keyword evidence="5 13" id="KW-0479">Metal-binding</keyword>
<dbReference type="InterPro" id="IPR002320">
    <property type="entry name" value="Thr-tRNA-ligase_IIa"/>
</dbReference>
<dbReference type="Proteomes" id="UP000261764">
    <property type="component" value="Chromosome I"/>
</dbReference>
<dbReference type="SUPFAM" id="SSF52954">
    <property type="entry name" value="Class II aaRS ABD-related"/>
    <property type="match status" value="1"/>
</dbReference>
<dbReference type="Pfam" id="PF00587">
    <property type="entry name" value="tRNA-synt_2b"/>
    <property type="match status" value="1"/>
</dbReference>
<comment type="subcellular location">
    <subcellularLocation>
        <location evidence="13">Cytoplasm</location>
    </subcellularLocation>
</comment>
<evidence type="ECO:0000313" key="16">
    <source>
        <dbReference type="Proteomes" id="UP000261764"/>
    </source>
</evidence>
<sequence length="587" mass="68442">MSNQIRIEFVLACILTKYYLTSQDPDVKFGETKFDDEGFALDYWSTRLNLSSKNFLNLNKQLLKLAPTLKTAKKQTVDLQQALAFVANDEYQTQLIKNSDQKKFIFYEVKNAKQWIWFQDLNFDQDQIEQTLSKLKTFDFLTIGGVYWQGNEANVQLTRITGCAFTNLDEQQAHLQLIEDRKNNDHRKIGKDLDLFTFNHLSGKGMVIWLQKGTILKELIGNYIHNRQRHYGFEFVSTPVLGNLQLYKMSGHYTHYNEDMFPPITLLDDDQMMLRPMTCPHHSLVYMNRPRTYKELPLRLSEDAILHRYETSGGLIGLERVRAMTLLDNHIFCRADQIEDEITNVYKIIDEVVKAFNLKFERVDLAIHDPNNKTKFIDDEKMWTTSETQLENALKKLNIKYEKQIGDAAFYGPKIDFQIRTVLNKIITMSTIQLDFSLPNKFNLVYQNHDHQEVKCVVIHLGIIGTYERFVATLLEQTKGILPLWLAPVQVKLIPVNNQVHLNACEQLKIKLMQHDIRAEIDLRDERLNKKIRDAQIHKIPIQIVIGDKEASDLTNINYRTYGSDAVVSISFENFLDIFTKARPHLQ</sequence>
<dbReference type="PANTHER" id="PTHR11451">
    <property type="entry name" value="THREONINE-TRNA LIGASE"/>
    <property type="match status" value="1"/>
</dbReference>
<dbReference type="InterPro" id="IPR004154">
    <property type="entry name" value="Anticodon-bd"/>
</dbReference>
<evidence type="ECO:0000256" key="13">
    <source>
        <dbReference type="HAMAP-Rule" id="MF_00184"/>
    </source>
</evidence>
<dbReference type="GO" id="GO:0005737">
    <property type="term" value="C:cytoplasm"/>
    <property type="evidence" value="ECO:0007669"/>
    <property type="project" value="UniProtKB-SubCell"/>
</dbReference>
<dbReference type="InterPro" id="IPR033728">
    <property type="entry name" value="ThrRS_core"/>
</dbReference>
<keyword evidence="7 13" id="KW-0862">Zinc</keyword>
<evidence type="ECO:0000256" key="2">
    <source>
        <dbReference type="ARBA" id="ARBA00022490"/>
    </source>
</evidence>
<dbReference type="GO" id="GO:0004829">
    <property type="term" value="F:threonine-tRNA ligase activity"/>
    <property type="evidence" value="ECO:0007669"/>
    <property type="project" value="UniProtKB-UniRule"/>
</dbReference>
<dbReference type="CDD" id="cd00860">
    <property type="entry name" value="ThrRS_anticodon"/>
    <property type="match status" value="1"/>
</dbReference>
<evidence type="ECO:0000256" key="10">
    <source>
        <dbReference type="ARBA" id="ARBA00022917"/>
    </source>
</evidence>
<comment type="cofactor">
    <cofactor evidence="13">
        <name>Zn(2+)</name>
        <dbReference type="ChEBI" id="CHEBI:29105"/>
    </cofactor>
    <text evidence="13">Binds 1 zinc ion per subunit.</text>
</comment>
<dbReference type="AlphaFoldDB" id="A0A292IJE1"/>
<evidence type="ECO:0000256" key="4">
    <source>
        <dbReference type="ARBA" id="ARBA00022598"/>
    </source>
</evidence>
<dbReference type="FunFam" id="3.30.930.10:FF:000002">
    <property type="entry name" value="Threonine--tRNA ligase"/>
    <property type="match status" value="1"/>
</dbReference>
<keyword evidence="11 13" id="KW-0030">Aminoacyl-tRNA synthetase</keyword>
<feature type="binding site" evidence="13">
    <location>
        <position position="279"/>
    </location>
    <ligand>
        <name>Zn(2+)</name>
        <dbReference type="ChEBI" id="CHEBI:29105"/>
        <note>catalytic</note>
    </ligand>
</feature>
<accession>A0A292IJE1</accession>
<evidence type="ECO:0000256" key="5">
    <source>
        <dbReference type="ARBA" id="ARBA00022723"/>
    </source>
</evidence>
<keyword evidence="9 13" id="KW-0694">RNA-binding</keyword>
<proteinExistence type="inferred from homology"/>
<keyword evidence="10 13" id="KW-0648">Protein biosynthesis</keyword>
<dbReference type="GO" id="GO:0046872">
    <property type="term" value="F:metal ion binding"/>
    <property type="evidence" value="ECO:0007669"/>
    <property type="project" value="UniProtKB-KW"/>
</dbReference>
<keyword evidence="6 13" id="KW-0547">Nucleotide-binding</keyword>
<dbReference type="Gene3D" id="3.30.930.10">
    <property type="entry name" value="Bira Bifunctional Protein, Domain 2"/>
    <property type="match status" value="1"/>
</dbReference>
<dbReference type="SUPFAM" id="SSF55681">
    <property type="entry name" value="Class II aaRS and biotin synthetases"/>
    <property type="match status" value="1"/>
</dbReference>
<evidence type="ECO:0000256" key="6">
    <source>
        <dbReference type="ARBA" id="ARBA00022741"/>
    </source>
</evidence>
<dbReference type="KEGG" id="mamp:MAMA39_07010"/>
<evidence type="ECO:0000256" key="8">
    <source>
        <dbReference type="ARBA" id="ARBA00022840"/>
    </source>
</evidence>
<evidence type="ECO:0000256" key="3">
    <source>
        <dbReference type="ARBA" id="ARBA00022555"/>
    </source>
</evidence>
<dbReference type="InterPro" id="IPR036621">
    <property type="entry name" value="Anticodon-bd_dom_sf"/>
</dbReference>
<feature type="domain" description="Aminoacyl-transfer RNA synthetases class-II family profile" evidence="14">
    <location>
        <begin position="216"/>
        <end position="483"/>
    </location>
</feature>
<name>A0A292IJE1_9MOLU</name>
<dbReference type="GO" id="GO:0006435">
    <property type="term" value="P:threonyl-tRNA aminoacylation"/>
    <property type="evidence" value="ECO:0007669"/>
    <property type="project" value="UniProtKB-UniRule"/>
</dbReference>
<keyword evidence="4 13" id="KW-0436">Ligase</keyword>
<dbReference type="PROSITE" id="PS50862">
    <property type="entry name" value="AA_TRNA_LIGASE_II"/>
    <property type="match status" value="1"/>
</dbReference>
<dbReference type="PRINTS" id="PR01047">
    <property type="entry name" value="TRNASYNTHTHR"/>
</dbReference>
<evidence type="ECO:0000256" key="7">
    <source>
        <dbReference type="ARBA" id="ARBA00022833"/>
    </source>
</evidence>
<protein>
    <recommendedName>
        <fullName evidence="13">Threonine--tRNA ligase</fullName>
        <ecNumber evidence="13">6.1.1.3</ecNumber>
    </recommendedName>
    <alternativeName>
        <fullName evidence="13">Threonyl-tRNA synthetase</fullName>
        <shortName evidence="13">ThrRS</shortName>
    </alternativeName>
</protein>
<keyword evidence="16" id="KW-1185">Reference proteome</keyword>
<dbReference type="Gene3D" id="3.30.54.20">
    <property type="match status" value="1"/>
</dbReference>
<comment type="subunit">
    <text evidence="13">Homodimer.</text>
</comment>
<gene>
    <name evidence="13" type="primary">thrS</name>
    <name evidence="15" type="ORF">MAMA39_07010</name>
</gene>
<dbReference type="GO" id="GO:0000049">
    <property type="term" value="F:tRNA binding"/>
    <property type="evidence" value="ECO:0007669"/>
    <property type="project" value="UniProtKB-KW"/>
</dbReference>
<dbReference type="Gene3D" id="3.40.50.800">
    <property type="entry name" value="Anticodon-binding domain"/>
    <property type="match status" value="1"/>
</dbReference>
<reference evidence="15 16" key="1">
    <citation type="journal article" date="2015" name="Clin. Infect. Dis.">
        <title>Genomic Investigations unmask Mycoplasma amphoriforme, a new respiratory pathogen.</title>
        <authorList>
            <person name="Gillespie S.H."/>
            <person name="Ling C.L."/>
            <person name="Oravcova K."/>
            <person name="Pinheiro M."/>
            <person name="Wells L."/>
            <person name="Bryant J.M."/>
            <person name="McHugh T.D."/>
            <person name="Bebear C."/>
            <person name="Webster D."/>
            <person name="Harris S.R."/>
            <person name="Seth-Smith H.M."/>
            <person name="Thomson N.R."/>
        </authorList>
    </citation>
    <scope>NUCLEOTIDE SEQUENCE [LARGE SCALE GENOMIC DNA]</scope>
    <source>
        <strain evidence="15 16">A39</strain>
    </source>
</reference>
<evidence type="ECO:0000256" key="11">
    <source>
        <dbReference type="ARBA" id="ARBA00023146"/>
    </source>
</evidence>
<dbReference type="InterPro" id="IPR047246">
    <property type="entry name" value="ThrRS_anticodon"/>
</dbReference>
<dbReference type="InterPro" id="IPR002314">
    <property type="entry name" value="aa-tRNA-synt_IIb"/>
</dbReference>
<evidence type="ECO:0000256" key="1">
    <source>
        <dbReference type="ARBA" id="ARBA00008226"/>
    </source>
</evidence>
<dbReference type="Pfam" id="PF03129">
    <property type="entry name" value="HGTP_anticodon"/>
    <property type="match status" value="1"/>
</dbReference>
<feature type="binding site" evidence="13">
    <location>
        <position position="460"/>
    </location>
    <ligand>
        <name>Zn(2+)</name>
        <dbReference type="ChEBI" id="CHEBI:29105"/>
        <note>catalytic</note>
    </ligand>
</feature>
<evidence type="ECO:0000259" key="14">
    <source>
        <dbReference type="PROSITE" id="PS50862"/>
    </source>
</evidence>
<evidence type="ECO:0000313" key="15">
    <source>
        <dbReference type="EMBL" id="CDN40818.1"/>
    </source>
</evidence>
<dbReference type="EMBL" id="HG937516">
    <property type="protein sequence ID" value="CDN40818.1"/>
    <property type="molecule type" value="Genomic_DNA"/>
</dbReference>
<feature type="binding site" evidence="13">
    <location>
        <position position="330"/>
    </location>
    <ligand>
        <name>Zn(2+)</name>
        <dbReference type="ChEBI" id="CHEBI:29105"/>
        <note>catalytic</note>
    </ligand>
</feature>
<dbReference type="EC" id="6.1.1.3" evidence="13"/>
<dbReference type="InterPro" id="IPR018163">
    <property type="entry name" value="Thr/Ala-tRNA-synth_IIc_edit"/>
</dbReference>
<organism evidence="15 16">
    <name type="scientific">Mycoplasma amphoriforme A39</name>
    <dbReference type="NCBI Taxonomy" id="572419"/>
    <lineage>
        <taxon>Bacteria</taxon>
        <taxon>Bacillati</taxon>
        <taxon>Mycoplasmatota</taxon>
        <taxon>Mollicutes</taxon>
        <taxon>Mycoplasmataceae</taxon>
        <taxon>Mycoplasma</taxon>
    </lineage>
</organism>
<keyword evidence="3 13" id="KW-0820">tRNA-binding</keyword>
<keyword evidence="2 13" id="KW-0963">Cytoplasm</keyword>
<comment type="caution">
    <text evidence="13">Lacks conserved residue(s) required for the propagation of feature annotation.</text>
</comment>
<comment type="catalytic activity">
    <reaction evidence="12 13">
        <text>tRNA(Thr) + L-threonine + ATP = L-threonyl-tRNA(Thr) + AMP + diphosphate + H(+)</text>
        <dbReference type="Rhea" id="RHEA:24624"/>
        <dbReference type="Rhea" id="RHEA-COMP:9670"/>
        <dbReference type="Rhea" id="RHEA-COMP:9704"/>
        <dbReference type="ChEBI" id="CHEBI:15378"/>
        <dbReference type="ChEBI" id="CHEBI:30616"/>
        <dbReference type="ChEBI" id="CHEBI:33019"/>
        <dbReference type="ChEBI" id="CHEBI:57926"/>
        <dbReference type="ChEBI" id="CHEBI:78442"/>
        <dbReference type="ChEBI" id="CHEBI:78534"/>
        <dbReference type="ChEBI" id="CHEBI:456215"/>
        <dbReference type="EC" id="6.1.1.3"/>
    </reaction>
</comment>
<dbReference type="InterPro" id="IPR045864">
    <property type="entry name" value="aa-tRNA-synth_II/BPL/LPL"/>
</dbReference>
<keyword evidence="8 13" id="KW-0067">ATP-binding</keyword>
<evidence type="ECO:0000256" key="9">
    <source>
        <dbReference type="ARBA" id="ARBA00022884"/>
    </source>
</evidence>
<dbReference type="HAMAP" id="MF_00184">
    <property type="entry name" value="Thr_tRNA_synth"/>
    <property type="match status" value="1"/>
</dbReference>
<dbReference type="Gene3D" id="3.30.980.10">
    <property type="entry name" value="Threonyl-trna Synthetase, Chain A, domain 2"/>
    <property type="match status" value="1"/>
</dbReference>
<dbReference type="PANTHER" id="PTHR11451:SF56">
    <property type="entry name" value="THREONINE--TRNA LIGASE 1"/>
    <property type="match status" value="1"/>
</dbReference>
<evidence type="ECO:0000256" key="12">
    <source>
        <dbReference type="ARBA" id="ARBA00049515"/>
    </source>
</evidence>